<dbReference type="Proteomes" id="UP001211044">
    <property type="component" value="Chromosome"/>
</dbReference>
<evidence type="ECO:0000313" key="2">
    <source>
        <dbReference type="EMBL" id="WCE45376.1"/>
    </source>
</evidence>
<dbReference type="EMBL" id="CP116394">
    <property type="protein sequence ID" value="WCE45376.1"/>
    <property type="molecule type" value="Genomic_DNA"/>
</dbReference>
<dbReference type="AlphaFoldDB" id="A0AB38XLY5"/>
<name>A0AB38XLY5_9ACTO</name>
<gene>
    <name evidence="2" type="ORF">PIG85_06825</name>
</gene>
<reference evidence="2" key="1">
    <citation type="submission" date="2023-01" db="EMBL/GenBank/DDBJ databases">
        <title>Comparative Genomic Analysis of the Clinically-Derived Winkia Strain NY0527 Provides Evidence into the Taxonomic Reassignment of Winkia neuii and Characterizes Their Virulence Traits.</title>
        <authorList>
            <person name="Cai X."/>
            <person name="Peng Y."/>
            <person name="Li M."/>
            <person name="Qiu Y."/>
            <person name="Wang Y."/>
            <person name="Xu L."/>
            <person name="Hou Q."/>
        </authorList>
    </citation>
    <scope>NUCLEOTIDE SEQUENCE</scope>
    <source>
        <strain evidence="2">NY0527</strain>
    </source>
</reference>
<dbReference type="KEGG" id="wne:PIG85_06825"/>
<keyword evidence="1" id="KW-0812">Transmembrane</keyword>
<feature type="transmembrane region" description="Helical" evidence="1">
    <location>
        <begin position="256"/>
        <end position="276"/>
    </location>
</feature>
<feature type="transmembrane region" description="Helical" evidence="1">
    <location>
        <begin position="173"/>
        <end position="193"/>
    </location>
</feature>
<feature type="transmembrane region" description="Helical" evidence="1">
    <location>
        <begin position="199"/>
        <end position="219"/>
    </location>
</feature>
<accession>A0AB38XLY5</accession>
<feature type="transmembrane region" description="Helical" evidence="1">
    <location>
        <begin position="231"/>
        <end position="250"/>
    </location>
</feature>
<keyword evidence="1" id="KW-0472">Membrane</keyword>
<evidence type="ECO:0000256" key="1">
    <source>
        <dbReference type="SAM" id="Phobius"/>
    </source>
</evidence>
<protein>
    <submittedName>
        <fullName evidence="2">Uncharacterized protein</fullName>
    </submittedName>
</protein>
<keyword evidence="1" id="KW-1133">Transmembrane helix</keyword>
<sequence>MNFLIDISFGEDLILWPRQVRLAAGVERLGDLRDKHVREMTHVPDPRELEERELIMETLRDSVRKRERLWLLTMTDAQIGAWKTWVDASLLHELGPKQSAREHEVTPIGIAPRLLIDFLLERRTKADKLFLTGALHGLDSLLISARAAKQLQQLGIQLQPRSVLVRLFTNAKFLAYLVVLAYSALRVLPVMFLREFEGSLVMLWAIDLLTAIPYTWGLLTMVTAPRFAKRMLGMVVTIATFMAPYVYFGLHGRGYPPHVIGIIAMLIMGTFALEGFKAWMDRKAYKSLAKVAAPRRSRRSRWKRPKGRRKHLLH</sequence>
<evidence type="ECO:0000313" key="3">
    <source>
        <dbReference type="Proteomes" id="UP001211044"/>
    </source>
</evidence>
<organism evidence="2 3">
    <name type="scientific">Winkia neuii subsp. anitrata</name>
    <dbReference type="NCBI Taxonomy" id="29318"/>
    <lineage>
        <taxon>Bacteria</taxon>
        <taxon>Bacillati</taxon>
        <taxon>Actinomycetota</taxon>
        <taxon>Actinomycetes</taxon>
        <taxon>Actinomycetales</taxon>
        <taxon>Actinomycetaceae</taxon>
        <taxon>Winkia</taxon>
    </lineage>
</organism>
<proteinExistence type="predicted"/>
<dbReference type="RefSeq" id="WP_271694331.1">
    <property type="nucleotide sequence ID" value="NZ_CP116394.1"/>
</dbReference>